<sequence>MTFMDGPYDIILRIFSYLSQHDCLMCMSTCRDWYNRIPQYTENNWKTLRITRRDFYVVFNRQIRFIENKRRDKCLGKHVKNIIFDSFEDSYELYTIMDYLVELFCDEIESL</sequence>
<dbReference type="EMBL" id="JAIXMP010000031">
    <property type="protein sequence ID" value="KAI9250965.1"/>
    <property type="molecule type" value="Genomic_DNA"/>
</dbReference>
<reference evidence="2" key="2">
    <citation type="submission" date="2023-02" db="EMBL/GenBank/DDBJ databases">
        <authorList>
            <consortium name="DOE Joint Genome Institute"/>
            <person name="Mondo S.J."/>
            <person name="Chang Y."/>
            <person name="Wang Y."/>
            <person name="Ahrendt S."/>
            <person name="Andreopoulos W."/>
            <person name="Barry K."/>
            <person name="Beard J."/>
            <person name="Benny G.L."/>
            <person name="Blankenship S."/>
            <person name="Bonito G."/>
            <person name="Cuomo C."/>
            <person name="Desiro A."/>
            <person name="Gervers K.A."/>
            <person name="Hundley H."/>
            <person name="Kuo A."/>
            <person name="LaButti K."/>
            <person name="Lang B.F."/>
            <person name="Lipzen A."/>
            <person name="O'Donnell K."/>
            <person name="Pangilinan J."/>
            <person name="Reynolds N."/>
            <person name="Sandor L."/>
            <person name="Smith M.W."/>
            <person name="Tsang A."/>
            <person name="Grigoriev I.V."/>
            <person name="Stajich J.E."/>
            <person name="Spatafora J.W."/>
        </authorList>
    </citation>
    <scope>NUCLEOTIDE SEQUENCE</scope>
    <source>
        <strain evidence="2">RSA 2281</strain>
    </source>
</reference>
<evidence type="ECO:0000313" key="2">
    <source>
        <dbReference type="EMBL" id="KAI9250965.1"/>
    </source>
</evidence>
<comment type="caution">
    <text evidence="2">The sequence shown here is derived from an EMBL/GenBank/DDBJ whole genome shotgun (WGS) entry which is preliminary data.</text>
</comment>
<dbReference type="InterPro" id="IPR001810">
    <property type="entry name" value="F-box_dom"/>
</dbReference>
<feature type="non-terminal residue" evidence="2">
    <location>
        <position position="111"/>
    </location>
</feature>
<evidence type="ECO:0000313" key="3">
    <source>
        <dbReference type="Proteomes" id="UP001209540"/>
    </source>
</evidence>
<dbReference type="PROSITE" id="PS50181">
    <property type="entry name" value="FBOX"/>
    <property type="match status" value="1"/>
</dbReference>
<dbReference type="InterPro" id="IPR036047">
    <property type="entry name" value="F-box-like_dom_sf"/>
</dbReference>
<dbReference type="SUPFAM" id="SSF81383">
    <property type="entry name" value="F-box domain"/>
    <property type="match status" value="1"/>
</dbReference>
<reference evidence="2" key="1">
    <citation type="journal article" date="2022" name="IScience">
        <title>Evolution of zygomycete secretomes and the origins of terrestrial fungal ecologies.</title>
        <authorList>
            <person name="Chang Y."/>
            <person name="Wang Y."/>
            <person name="Mondo S."/>
            <person name="Ahrendt S."/>
            <person name="Andreopoulos W."/>
            <person name="Barry K."/>
            <person name="Beard J."/>
            <person name="Benny G.L."/>
            <person name="Blankenship S."/>
            <person name="Bonito G."/>
            <person name="Cuomo C."/>
            <person name="Desiro A."/>
            <person name="Gervers K.A."/>
            <person name="Hundley H."/>
            <person name="Kuo A."/>
            <person name="LaButti K."/>
            <person name="Lang B.F."/>
            <person name="Lipzen A."/>
            <person name="O'Donnell K."/>
            <person name="Pangilinan J."/>
            <person name="Reynolds N."/>
            <person name="Sandor L."/>
            <person name="Smith M.E."/>
            <person name="Tsang A."/>
            <person name="Grigoriev I.V."/>
            <person name="Stajich J.E."/>
            <person name="Spatafora J.W."/>
        </authorList>
    </citation>
    <scope>NUCLEOTIDE SEQUENCE</scope>
    <source>
        <strain evidence="2">RSA 2281</strain>
    </source>
</reference>
<protein>
    <recommendedName>
        <fullName evidence="1">F-box domain-containing protein</fullName>
    </recommendedName>
</protein>
<keyword evidence="3" id="KW-1185">Reference proteome</keyword>
<dbReference type="CDD" id="cd09917">
    <property type="entry name" value="F-box_SF"/>
    <property type="match status" value="1"/>
</dbReference>
<dbReference type="AlphaFoldDB" id="A0AAD5PA10"/>
<accession>A0AAD5PA10</accession>
<name>A0AAD5PA10_9FUNG</name>
<gene>
    <name evidence="2" type="ORF">BDA99DRAFT_575298</name>
</gene>
<dbReference type="Pfam" id="PF12937">
    <property type="entry name" value="F-box-like"/>
    <property type="match status" value="1"/>
</dbReference>
<organism evidence="2 3">
    <name type="scientific">Phascolomyces articulosus</name>
    <dbReference type="NCBI Taxonomy" id="60185"/>
    <lineage>
        <taxon>Eukaryota</taxon>
        <taxon>Fungi</taxon>
        <taxon>Fungi incertae sedis</taxon>
        <taxon>Mucoromycota</taxon>
        <taxon>Mucoromycotina</taxon>
        <taxon>Mucoromycetes</taxon>
        <taxon>Mucorales</taxon>
        <taxon>Lichtheimiaceae</taxon>
        <taxon>Phascolomyces</taxon>
    </lineage>
</organism>
<proteinExistence type="predicted"/>
<feature type="domain" description="F-box" evidence="1">
    <location>
        <begin position="1"/>
        <end position="48"/>
    </location>
</feature>
<dbReference type="InterPro" id="IPR032675">
    <property type="entry name" value="LRR_dom_sf"/>
</dbReference>
<dbReference type="Proteomes" id="UP001209540">
    <property type="component" value="Unassembled WGS sequence"/>
</dbReference>
<evidence type="ECO:0000259" key="1">
    <source>
        <dbReference type="PROSITE" id="PS50181"/>
    </source>
</evidence>
<dbReference type="Gene3D" id="3.80.10.10">
    <property type="entry name" value="Ribonuclease Inhibitor"/>
    <property type="match status" value="1"/>
</dbReference>